<dbReference type="Gene3D" id="3.30.70.1400">
    <property type="entry name" value="Aminomethyltransferase beta-barrel domains"/>
    <property type="match status" value="1"/>
</dbReference>
<dbReference type="OrthoDB" id="9774591at2"/>
<dbReference type="Proteomes" id="UP000281547">
    <property type="component" value="Unassembled WGS sequence"/>
</dbReference>
<keyword evidence="10" id="KW-0489">Methyltransferase</keyword>
<dbReference type="InterPro" id="IPR006222">
    <property type="entry name" value="GCVT_N"/>
</dbReference>
<evidence type="ECO:0000256" key="3">
    <source>
        <dbReference type="ARBA" id="ARBA00022576"/>
    </source>
</evidence>
<dbReference type="GO" id="GO:0004047">
    <property type="term" value="F:aminomethyltransferase activity"/>
    <property type="evidence" value="ECO:0007669"/>
    <property type="project" value="UniProtKB-EC"/>
</dbReference>
<dbReference type="Pfam" id="PF08669">
    <property type="entry name" value="GCV_T_C"/>
    <property type="match status" value="1"/>
</dbReference>
<dbReference type="AlphaFoldDB" id="A0A433XAR3"/>
<evidence type="ECO:0000313" key="11">
    <source>
        <dbReference type="Proteomes" id="UP000281547"/>
    </source>
</evidence>
<feature type="binding site" evidence="7">
    <location>
        <position position="217"/>
    </location>
    <ligand>
        <name>substrate</name>
    </ligand>
</feature>
<evidence type="ECO:0000259" key="9">
    <source>
        <dbReference type="Pfam" id="PF08669"/>
    </source>
</evidence>
<accession>A0A433XAR3</accession>
<dbReference type="Gene3D" id="2.40.30.110">
    <property type="entry name" value="Aminomethyltransferase beta-barrel domains"/>
    <property type="match status" value="1"/>
</dbReference>
<evidence type="ECO:0000259" key="8">
    <source>
        <dbReference type="Pfam" id="PF01571"/>
    </source>
</evidence>
<evidence type="ECO:0000256" key="4">
    <source>
        <dbReference type="ARBA" id="ARBA00022679"/>
    </source>
</evidence>
<comment type="catalytic activity">
    <reaction evidence="6">
        <text>N(6)-[(R)-S(8)-aminomethyldihydrolipoyl]-L-lysyl-[protein] + (6S)-5,6,7,8-tetrahydrofolate = N(6)-[(R)-dihydrolipoyl]-L-lysyl-[protein] + (6R)-5,10-methylene-5,6,7,8-tetrahydrofolate + NH4(+)</text>
        <dbReference type="Rhea" id="RHEA:16945"/>
        <dbReference type="Rhea" id="RHEA-COMP:10475"/>
        <dbReference type="Rhea" id="RHEA-COMP:10492"/>
        <dbReference type="ChEBI" id="CHEBI:15636"/>
        <dbReference type="ChEBI" id="CHEBI:28938"/>
        <dbReference type="ChEBI" id="CHEBI:57453"/>
        <dbReference type="ChEBI" id="CHEBI:83100"/>
        <dbReference type="ChEBI" id="CHEBI:83143"/>
        <dbReference type="EC" id="2.1.2.10"/>
    </reaction>
</comment>
<dbReference type="Gene3D" id="3.30.1360.120">
    <property type="entry name" value="Probable tRNA modification gtpase trme, domain 1"/>
    <property type="match status" value="1"/>
</dbReference>
<evidence type="ECO:0000256" key="2">
    <source>
        <dbReference type="ARBA" id="ARBA00012616"/>
    </source>
</evidence>
<dbReference type="GO" id="GO:0032259">
    <property type="term" value="P:methylation"/>
    <property type="evidence" value="ECO:0007669"/>
    <property type="project" value="UniProtKB-KW"/>
</dbReference>
<dbReference type="Pfam" id="PF01571">
    <property type="entry name" value="GCV_T"/>
    <property type="match status" value="1"/>
</dbReference>
<evidence type="ECO:0000256" key="5">
    <source>
        <dbReference type="ARBA" id="ARBA00031395"/>
    </source>
</evidence>
<dbReference type="InterPro" id="IPR006223">
    <property type="entry name" value="GcvT"/>
</dbReference>
<dbReference type="InterPro" id="IPR013977">
    <property type="entry name" value="GcvT_C"/>
</dbReference>
<sequence length="393" mass="41434">MANAPGDDTLKTTLLNSRHVALGGRIVPFSGYALPVQYPSGIIAEHNWTREHAGLFDVSHMGPAFLMLAERTGEPEADHAAIAALIEPLVSADVRGMKPGQLRYSLLLDERGGILDDLMLARPASPDWAGVLFLVVNAGTKDDDFARISAACGTAAQLNRADNCALLALQGPEAVAVMAAAVPGAQALGFMQYESFDWGGTRLVVSRSGYTGEDGFEVLVAPEQALAFWDTLAADPRVRPAGLGARDSLRLEAGLPLYGHDLDTSVSPIEAGLGFALSKRRRLNGDFPGAERILGELDRGPSRLRLGLLVDGAPAREGASILDADGAEIGRVTSGGFSPTLGRAIAMGFVPPAFAAEGTELQVSVRGRAQRAVVTPMPFVPHRYFRKSSSSGI</sequence>
<dbReference type="PANTHER" id="PTHR43757">
    <property type="entry name" value="AMINOMETHYLTRANSFERASE"/>
    <property type="match status" value="1"/>
</dbReference>
<dbReference type="NCBIfam" id="NF001567">
    <property type="entry name" value="PRK00389.1"/>
    <property type="match status" value="1"/>
</dbReference>
<dbReference type="GO" id="GO:0008168">
    <property type="term" value="F:methyltransferase activity"/>
    <property type="evidence" value="ECO:0007669"/>
    <property type="project" value="UniProtKB-KW"/>
</dbReference>
<dbReference type="InterPro" id="IPR027266">
    <property type="entry name" value="TrmE/GcvT-like"/>
</dbReference>
<feature type="domain" description="GCVT N-terminal" evidence="8">
    <location>
        <begin position="16"/>
        <end position="279"/>
    </location>
</feature>
<proteinExistence type="inferred from homology"/>
<feature type="domain" description="Aminomethyltransferase C-terminal" evidence="9">
    <location>
        <begin position="306"/>
        <end position="380"/>
    </location>
</feature>
<dbReference type="GO" id="GO:0005960">
    <property type="term" value="C:glycine cleavage complex"/>
    <property type="evidence" value="ECO:0007669"/>
    <property type="project" value="InterPro"/>
</dbReference>
<dbReference type="InterPro" id="IPR028896">
    <property type="entry name" value="GcvT/YgfZ/DmdA"/>
</dbReference>
<dbReference type="RefSeq" id="WP_127188412.1">
    <property type="nucleotide sequence ID" value="NZ_RZNJ01000003.1"/>
</dbReference>
<reference evidence="10 11" key="1">
    <citation type="journal article" date="2016" name="Int. J. Syst. Evol. Microbiol.">
        <title>Arsenicitalea aurantiaca gen. nov., sp. nov., a new member of the family Hyphomicrobiaceae, isolated from high-arsenic sediment.</title>
        <authorList>
            <person name="Mu Y."/>
            <person name="Zhou L."/>
            <person name="Zeng X.C."/>
            <person name="Liu L."/>
            <person name="Pan Y."/>
            <person name="Chen X."/>
            <person name="Wang J."/>
            <person name="Li S."/>
            <person name="Li W.J."/>
            <person name="Wang Y."/>
        </authorList>
    </citation>
    <scope>NUCLEOTIDE SEQUENCE [LARGE SCALE GENOMIC DNA]</scope>
    <source>
        <strain evidence="10 11">42-50</strain>
    </source>
</reference>
<evidence type="ECO:0000313" key="10">
    <source>
        <dbReference type="EMBL" id="RUT31166.1"/>
    </source>
</evidence>
<dbReference type="SUPFAM" id="SSF101790">
    <property type="entry name" value="Aminomethyltransferase beta-barrel domain"/>
    <property type="match status" value="1"/>
</dbReference>
<dbReference type="PANTHER" id="PTHR43757:SF2">
    <property type="entry name" value="AMINOMETHYLTRANSFERASE, MITOCHONDRIAL"/>
    <property type="match status" value="1"/>
</dbReference>
<evidence type="ECO:0000256" key="7">
    <source>
        <dbReference type="PIRSR" id="PIRSR006487-1"/>
    </source>
</evidence>
<protein>
    <recommendedName>
        <fullName evidence="2">aminomethyltransferase</fullName>
        <ecNumber evidence="2">2.1.2.10</ecNumber>
    </recommendedName>
    <alternativeName>
        <fullName evidence="5">Glycine cleavage system T protein</fullName>
    </alternativeName>
</protein>
<keyword evidence="11" id="KW-1185">Reference proteome</keyword>
<dbReference type="GO" id="GO:0006546">
    <property type="term" value="P:glycine catabolic process"/>
    <property type="evidence" value="ECO:0007669"/>
    <property type="project" value="InterPro"/>
</dbReference>
<dbReference type="SUPFAM" id="SSF103025">
    <property type="entry name" value="Folate-binding domain"/>
    <property type="match status" value="1"/>
</dbReference>
<dbReference type="NCBIfam" id="TIGR00528">
    <property type="entry name" value="gcvT"/>
    <property type="match status" value="1"/>
</dbReference>
<evidence type="ECO:0000256" key="1">
    <source>
        <dbReference type="ARBA" id="ARBA00008609"/>
    </source>
</evidence>
<keyword evidence="3" id="KW-0032">Aminotransferase</keyword>
<keyword evidence="4 10" id="KW-0808">Transferase</keyword>
<comment type="caution">
    <text evidence="10">The sequence shown here is derived from an EMBL/GenBank/DDBJ whole genome shotgun (WGS) entry which is preliminary data.</text>
</comment>
<evidence type="ECO:0000256" key="6">
    <source>
        <dbReference type="ARBA" id="ARBA00047665"/>
    </source>
</evidence>
<name>A0A433XAR3_9HYPH</name>
<comment type="similarity">
    <text evidence="1">Belongs to the GcvT family.</text>
</comment>
<dbReference type="EC" id="2.1.2.10" evidence="2"/>
<organism evidence="10 11">
    <name type="scientific">Arsenicitalea aurantiaca</name>
    <dbReference type="NCBI Taxonomy" id="1783274"/>
    <lineage>
        <taxon>Bacteria</taxon>
        <taxon>Pseudomonadati</taxon>
        <taxon>Pseudomonadota</taxon>
        <taxon>Alphaproteobacteria</taxon>
        <taxon>Hyphomicrobiales</taxon>
        <taxon>Devosiaceae</taxon>
        <taxon>Arsenicitalea</taxon>
    </lineage>
</organism>
<gene>
    <name evidence="10" type="primary">gcvT</name>
    <name evidence="10" type="ORF">EMQ25_09865</name>
</gene>
<dbReference type="PIRSF" id="PIRSF006487">
    <property type="entry name" value="GcvT"/>
    <property type="match status" value="1"/>
</dbReference>
<dbReference type="InterPro" id="IPR029043">
    <property type="entry name" value="GcvT/YgfZ_C"/>
</dbReference>
<dbReference type="EMBL" id="RZNJ01000003">
    <property type="protein sequence ID" value="RUT31166.1"/>
    <property type="molecule type" value="Genomic_DNA"/>
</dbReference>
<dbReference type="Gene3D" id="4.10.1250.10">
    <property type="entry name" value="Aminomethyltransferase fragment"/>
    <property type="match status" value="1"/>
</dbReference>
<dbReference type="GO" id="GO:0008483">
    <property type="term" value="F:transaminase activity"/>
    <property type="evidence" value="ECO:0007669"/>
    <property type="project" value="UniProtKB-KW"/>
</dbReference>